<keyword evidence="5" id="KW-1185">Reference proteome</keyword>
<dbReference type="InterPro" id="IPR036875">
    <property type="entry name" value="Znf_CCHC_sf"/>
</dbReference>
<dbReference type="InterPro" id="IPR001878">
    <property type="entry name" value="Znf_CCHC"/>
</dbReference>
<dbReference type="EMBL" id="ASGP02000001">
    <property type="protein sequence ID" value="KAH9528353.1"/>
    <property type="molecule type" value="Genomic_DNA"/>
</dbReference>
<dbReference type="SMART" id="SM00343">
    <property type="entry name" value="ZnF_C2HC"/>
    <property type="match status" value="1"/>
</dbReference>
<feature type="compositionally biased region" description="Polar residues" evidence="2">
    <location>
        <begin position="238"/>
        <end position="256"/>
    </location>
</feature>
<feature type="domain" description="CCHC-type" evidence="3">
    <location>
        <begin position="209"/>
        <end position="224"/>
    </location>
</feature>
<dbReference type="Proteomes" id="UP000790347">
    <property type="component" value="Unassembled WGS sequence"/>
</dbReference>
<dbReference type="GO" id="GO:0003676">
    <property type="term" value="F:nucleic acid binding"/>
    <property type="evidence" value="ECO:0007669"/>
    <property type="project" value="InterPro"/>
</dbReference>
<evidence type="ECO:0000256" key="2">
    <source>
        <dbReference type="SAM" id="MobiDB-lite"/>
    </source>
</evidence>
<dbReference type="Pfam" id="PF14223">
    <property type="entry name" value="Retrotran_gag_2"/>
    <property type="match status" value="1"/>
</dbReference>
<dbReference type="PANTHER" id="PTHR11439">
    <property type="entry name" value="GAG-POL-RELATED RETROTRANSPOSON"/>
    <property type="match status" value="1"/>
</dbReference>
<dbReference type="Pfam" id="PF00098">
    <property type="entry name" value="zf-CCHC"/>
    <property type="match status" value="1"/>
</dbReference>
<dbReference type="CDD" id="cd09272">
    <property type="entry name" value="RNase_HI_RT_Ty1"/>
    <property type="match status" value="1"/>
</dbReference>
<evidence type="ECO:0000259" key="3">
    <source>
        <dbReference type="PROSITE" id="PS50158"/>
    </source>
</evidence>
<reference evidence="4" key="1">
    <citation type="submission" date="2013-05" db="EMBL/GenBank/DDBJ databases">
        <authorList>
            <person name="Yim A.K.Y."/>
            <person name="Chan T.F."/>
            <person name="Ji K.M."/>
            <person name="Liu X.Y."/>
            <person name="Zhou J.W."/>
            <person name="Li R.Q."/>
            <person name="Yang K.Y."/>
            <person name="Li J."/>
            <person name="Li M."/>
            <person name="Law P.T.W."/>
            <person name="Wu Y.L."/>
            <person name="Cai Z.L."/>
            <person name="Qin H."/>
            <person name="Bao Y."/>
            <person name="Leung R.K.K."/>
            <person name="Ng P.K.S."/>
            <person name="Zou J."/>
            <person name="Zhong X.J."/>
            <person name="Ran P.X."/>
            <person name="Zhong N.S."/>
            <person name="Liu Z.G."/>
            <person name="Tsui S.K.W."/>
        </authorList>
    </citation>
    <scope>NUCLEOTIDE SEQUENCE</scope>
    <source>
        <strain evidence="4">Derf</strain>
        <tissue evidence="4">Whole organism</tissue>
    </source>
</reference>
<dbReference type="PROSITE" id="PS50158">
    <property type="entry name" value="ZF_CCHC"/>
    <property type="match status" value="1"/>
</dbReference>
<sequence length="817" mass="92482">MEQLQLLSSLSISDIKKFDGTNFKCWLDEIKLWCDGYGFSELLELTSIENVNADKKKKLKMLRARILCFIREDIREAFLQYDLPSEIINQLKDRFDKQNQFHKANLVDKLMNMKLKSDEDLMVYLCRFDSLVLQAKKAGAELQDDIIINILLNSLPSDYDKIKEDVLDSTDISPISLDRVKESSSDQALRVENPRGNHRENFPTVNRNCFKCGGVGHFARVCPSGRYVNEQRRYFVSSNSGPQNQLSSNNGAQNLRSSSNAQQSAPSSTNNNARNSQRSTGGAQRNARPPANNNQRAFVSQDENIENESGHAYSTTNVDHNASLSDWFIDSASSKHYCNDENQLYNRRECFSSVLTANGDRCQASSVGDLDLKTSDGSLMKLKNVESVSTFDKNLLSVPATCDRGNIVVFTDKECIFLDKNKCNLNYDESAVKMIVPRTGNAYIIKANRINSENYANSCNDDSKVISWHPDDVFVRRNSASLLRKTIDSLEEVDENTFAEVLKELRKRSVDKDKYVRSLIMLCLRKLQYINKDDDEAIQILKFNPLNEDSKCMIMPIAQNSILENFEMTKCNPTIVPMDDMEDFTNCPIDDKYPIKEILGSLNYIACRSRPDIALCVSYLGRFADKPSDKLWTACKRVLRYLKGTKHQQLKLLPVNEWIINVYTDASFRSDSSSNATSGSVTLVDKSLINWSSKKQSRLPHSTCEAELTAALEGWKNAEPIRQLLQEFGINSSVKLHVDNSAAVSIMDNNAFKKSRYFAYDQKLLVSKMNADNLVSIARVPSSDQLADALTKPLKHIKLNVFTSRMLSQKGVLHENV</sequence>
<name>A0A922LAH4_DERFA</name>
<dbReference type="AlphaFoldDB" id="A0A922LAH4"/>
<protein>
    <recommendedName>
        <fullName evidence="3">CCHC-type domain-containing protein</fullName>
    </recommendedName>
</protein>
<keyword evidence="1" id="KW-0863">Zinc-finger</keyword>
<comment type="caution">
    <text evidence="4">The sequence shown here is derived from an EMBL/GenBank/DDBJ whole genome shotgun (WGS) entry which is preliminary data.</text>
</comment>
<dbReference type="SUPFAM" id="SSF57756">
    <property type="entry name" value="Retrovirus zinc finger-like domains"/>
    <property type="match status" value="1"/>
</dbReference>
<reference evidence="4" key="2">
    <citation type="journal article" date="2022" name="Res Sq">
        <title>Comparative Genomics Reveals Insights into the Divergent Evolution of Astigmatic Mites and Household Pest Adaptations.</title>
        <authorList>
            <person name="Xiong Q."/>
            <person name="Wan A.T.-Y."/>
            <person name="Liu X.-Y."/>
            <person name="Fung C.S.-H."/>
            <person name="Xiao X."/>
            <person name="Malainual N."/>
            <person name="Hou J."/>
            <person name="Wang L."/>
            <person name="Wang M."/>
            <person name="Yang K."/>
            <person name="Cui Y."/>
            <person name="Leung E."/>
            <person name="Nong W."/>
            <person name="Shin S.-K."/>
            <person name="Au S."/>
            <person name="Jeong K.Y."/>
            <person name="Chew F.T."/>
            <person name="Hui J."/>
            <person name="Leung T.F."/>
            <person name="Tungtrongchitr A."/>
            <person name="Zhong N."/>
            <person name="Liu Z."/>
            <person name="Tsui S."/>
        </authorList>
    </citation>
    <scope>NUCLEOTIDE SEQUENCE</scope>
    <source>
        <strain evidence="4">Derf</strain>
        <tissue evidence="4">Whole organism</tissue>
    </source>
</reference>
<evidence type="ECO:0000313" key="5">
    <source>
        <dbReference type="Proteomes" id="UP000790347"/>
    </source>
</evidence>
<keyword evidence="1" id="KW-0862">Zinc</keyword>
<dbReference type="InterPro" id="IPR054722">
    <property type="entry name" value="PolX-like_BBD"/>
</dbReference>
<organism evidence="4 5">
    <name type="scientific">Dermatophagoides farinae</name>
    <name type="common">American house dust mite</name>
    <dbReference type="NCBI Taxonomy" id="6954"/>
    <lineage>
        <taxon>Eukaryota</taxon>
        <taxon>Metazoa</taxon>
        <taxon>Ecdysozoa</taxon>
        <taxon>Arthropoda</taxon>
        <taxon>Chelicerata</taxon>
        <taxon>Arachnida</taxon>
        <taxon>Acari</taxon>
        <taxon>Acariformes</taxon>
        <taxon>Sarcoptiformes</taxon>
        <taxon>Astigmata</taxon>
        <taxon>Psoroptidia</taxon>
        <taxon>Analgoidea</taxon>
        <taxon>Pyroglyphidae</taxon>
        <taxon>Dermatophagoidinae</taxon>
        <taxon>Dermatophagoides</taxon>
    </lineage>
</organism>
<dbReference type="Gene3D" id="4.10.60.10">
    <property type="entry name" value="Zinc finger, CCHC-type"/>
    <property type="match status" value="1"/>
</dbReference>
<accession>A0A922LAH4</accession>
<evidence type="ECO:0000256" key="1">
    <source>
        <dbReference type="PROSITE-ProRule" id="PRU00047"/>
    </source>
</evidence>
<keyword evidence="1" id="KW-0479">Metal-binding</keyword>
<feature type="compositionally biased region" description="Low complexity" evidence="2">
    <location>
        <begin position="257"/>
        <end position="273"/>
    </location>
</feature>
<gene>
    <name evidence="4" type="ORF">DERF_002306</name>
</gene>
<evidence type="ECO:0000313" key="4">
    <source>
        <dbReference type="EMBL" id="KAH9528353.1"/>
    </source>
</evidence>
<dbReference type="PANTHER" id="PTHR11439:SF467">
    <property type="entry name" value="INTEGRASE CATALYTIC DOMAIN-CONTAINING PROTEIN"/>
    <property type="match status" value="1"/>
</dbReference>
<proteinExistence type="predicted"/>
<dbReference type="GO" id="GO:0008270">
    <property type="term" value="F:zinc ion binding"/>
    <property type="evidence" value="ECO:0007669"/>
    <property type="project" value="UniProtKB-KW"/>
</dbReference>
<feature type="region of interest" description="Disordered" evidence="2">
    <location>
        <begin position="238"/>
        <end position="294"/>
    </location>
</feature>
<feature type="compositionally biased region" description="Low complexity" evidence="2">
    <location>
        <begin position="283"/>
        <end position="294"/>
    </location>
</feature>
<dbReference type="Pfam" id="PF22936">
    <property type="entry name" value="Pol_BBD"/>
    <property type="match status" value="1"/>
</dbReference>